<sequence>MKILVTGAAGSGTSTLGELLASYLGASFQEADDIYWLPTTPPFQEKRSSDERRVMMAKTLSESERVVVAGSVMSWGEAIEDAFDMIVFLTAPAQTRLERIRHRDIQRFGVVDPAFLEWAAQYDDGEMSGRSLARHKAWLAERSCHVLSIESTKDPDTLAQQVCDAMR</sequence>
<organism evidence="1 2">
    <name type="scientific">Halomonas eurihalina</name>
    <dbReference type="NCBI Taxonomy" id="42566"/>
    <lineage>
        <taxon>Bacteria</taxon>
        <taxon>Pseudomonadati</taxon>
        <taxon>Pseudomonadota</taxon>
        <taxon>Gammaproteobacteria</taxon>
        <taxon>Oceanospirillales</taxon>
        <taxon>Halomonadaceae</taxon>
        <taxon>Halomonas</taxon>
    </lineage>
</organism>
<accession>A0A5D9DDB2</accession>
<dbReference type="InterPro" id="IPR052922">
    <property type="entry name" value="Cytidylate_Kinase-2"/>
</dbReference>
<dbReference type="Pfam" id="PF13238">
    <property type="entry name" value="AAA_18"/>
    <property type="match status" value="1"/>
</dbReference>
<evidence type="ECO:0000313" key="1">
    <source>
        <dbReference type="EMBL" id="TZG41272.1"/>
    </source>
</evidence>
<dbReference type="InterPro" id="IPR027417">
    <property type="entry name" value="P-loop_NTPase"/>
</dbReference>
<comment type="caution">
    <text evidence="1">The sequence shown here is derived from an EMBL/GenBank/DDBJ whole genome shotgun (WGS) entry which is preliminary data.</text>
</comment>
<gene>
    <name evidence="1" type="ORF">FZZ93_00995</name>
</gene>
<keyword evidence="2" id="KW-1185">Reference proteome</keyword>
<dbReference type="Proteomes" id="UP000324260">
    <property type="component" value="Unassembled WGS sequence"/>
</dbReference>
<evidence type="ECO:0000313" key="2">
    <source>
        <dbReference type="Proteomes" id="UP000324260"/>
    </source>
</evidence>
<dbReference type="AlphaFoldDB" id="A0A5D9DDB2"/>
<dbReference type="Gene3D" id="3.40.50.300">
    <property type="entry name" value="P-loop containing nucleotide triphosphate hydrolases"/>
    <property type="match status" value="1"/>
</dbReference>
<dbReference type="OrthoDB" id="5508973at2"/>
<proteinExistence type="predicted"/>
<dbReference type="RefSeq" id="WP_149320466.1">
    <property type="nucleotide sequence ID" value="NZ_JARWAH010000001.1"/>
</dbReference>
<dbReference type="PANTHER" id="PTHR37816">
    <property type="entry name" value="YALI0E33011P"/>
    <property type="match status" value="1"/>
</dbReference>
<dbReference type="EMBL" id="VTPU01000001">
    <property type="protein sequence ID" value="TZG41272.1"/>
    <property type="molecule type" value="Genomic_DNA"/>
</dbReference>
<name>A0A5D9DDB2_HALER</name>
<dbReference type="PANTHER" id="PTHR37816:SF2">
    <property type="entry name" value="DNA TOPOLOGY MODULATION PROTEIN FLAR-RELATED PROTEIN"/>
    <property type="match status" value="1"/>
</dbReference>
<protein>
    <submittedName>
        <fullName evidence="1">AAA family ATPase</fullName>
    </submittedName>
</protein>
<reference evidence="1 2" key="1">
    <citation type="submission" date="2019-08" db="EMBL/GenBank/DDBJ databases">
        <title>Draft Genome Sequence of Halomonas eurihalina Isolated from Preserved Hide-surface.</title>
        <authorList>
            <person name="Hussain S.A."/>
            <person name="Xu A."/>
            <person name="Sarker M."/>
            <person name="Sommers C."/>
        </authorList>
    </citation>
    <scope>NUCLEOTIDE SEQUENCE [LARGE SCALE GENOMIC DNA]</scope>
    <source>
        <strain evidence="1 2">MS1</strain>
    </source>
</reference>
<dbReference type="SUPFAM" id="SSF52540">
    <property type="entry name" value="P-loop containing nucleoside triphosphate hydrolases"/>
    <property type="match status" value="1"/>
</dbReference>